<dbReference type="AlphaFoldDB" id="A0AAD4W9D3"/>
<gene>
    <name evidence="1" type="ORF">L3X38_018511</name>
</gene>
<proteinExistence type="predicted"/>
<accession>A0AAD4W9D3</accession>
<reference evidence="1 2" key="1">
    <citation type="journal article" date="2022" name="G3 (Bethesda)">
        <title>Whole-genome sequence and methylome profiling of the almond [Prunus dulcis (Mill.) D.A. Webb] cultivar 'Nonpareil'.</title>
        <authorList>
            <person name="D'Amico-Willman K.M."/>
            <person name="Ouma W.Z."/>
            <person name="Meulia T."/>
            <person name="Sideli G.M."/>
            <person name="Gradziel T.M."/>
            <person name="Fresnedo-Ramirez J."/>
        </authorList>
    </citation>
    <scope>NUCLEOTIDE SEQUENCE [LARGE SCALE GENOMIC DNA]</scope>
    <source>
        <strain evidence="1">Clone GOH B32 T37-40</strain>
    </source>
</reference>
<dbReference type="Proteomes" id="UP001054821">
    <property type="component" value="Chromosome 3"/>
</dbReference>
<comment type="caution">
    <text evidence="1">The sequence shown here is derived from an EMBL/GenBank/DDBJ whole genome shotgun (WGS) entry which is preliminary data.</text>
</comment>
<evidence type="ECO:0000313" key="1">
    <source>
        <dbReference type="EMBL" id="KAI5339239.1"/>
    </source>
</evidence>
<protein>
    <submittedName>
        <fullName evidence="1">Uncharacterized protein</fullName>
    </submittedName>
</protein>
<dbReference type="PANTHER" id="PTHR11439:SF467">
    <property type="entry name" value="INTEGRASE CATALYTIC DOMAIN-CONTAINING PROTEIN"/>
    <property type="match status" value="1"/>
</dbReference>
<dbReference type="CDD" id="cd09272">
    <property type="entry name" value="RNase_HI_RT_Ty1"/>
    <property type="match status" value="1"/>
</dbReference>
<name>A0AAD4W9D3_PRUDU</name>
<dbReference type="PANTHER" id="PTHR11439">
    <property type="entry name" value="GAG-POL-RELATED RETROTRANSPOSON"/>
    <property type="match status" value="1"/>
</dbReference>
<dbReference type="EMBL" id="JAJFAZ020000003">
    <property type="protein sequence ID" value="KAI5339239.1"/>
    <property type="molecule type" value="Genomic_DNA"/>
</dbReference>
<sequence length="187" mass="21378">MGAVMRILRYLKVTPSKGLIFFKYGHTNVEGYTDVDWAVLVIGTRSTSRYFTFVDGNLITLRSKKQNIVSRSSAEAEYHGMAQGVCKLLWLRRLLGDLGFEPHKPIDLYCDNNAAIVIAYNLVQHDRTKHVEVDRYFIKEKLDAEIISFPFISFEYQLADVLTKVVSTSVFLNSLDKLGMRDIFTPT</sequence>
<keyword evidence="2" id="KW-1185">Reference proteome</keyword>
<evidence type="ECO:0000313" key="2">
    <source>
        <dbReference type="Proteomes" id="UP001054821"/>
    </source>
</evidence>
<organism evidence="1 2">
    <name type="scientific">Prunus dulcis</name>
    <name type="common">Almond</name>
    <name type="synonym">Amygdalus dulcis</name>
    <dbReference type="NCBI Taxonomy" id="3755"/>
    <lineage>
        <taxon>Eukaryota</taxon>
        <taxon>Viridiplantae</taxon>
        <taxon>Streptophyta</taxon>
        <taxon>Embryophyta</taxon>
        <taxon>Tracheophyta</taxon>
        <taxon>Spermatophyta</taxon>
        <taxon>Magnoliopsida</taxon>
        <taxon>eudicotyledons</taxon>
        <taxon>Gunneridae</taxon>
        <taxon>Pentapetalae</taxon>
        <taxon>rosids</taxon>
        <taxon>fabids</taxon>
        <taxon>Rosales</taxon>
        <taxon>Rosaceae</taxon>
        <taxon>Amygdaloideae</taxon>
        <taxon>Amygdaleae</taxon>
        <taxon>Prunus</taxon>
    </lineage>
</organism>